<dbReference type="PANTHER" id="PTHR19981:SF7">
    <property type="entry name" value="TALIN-1"/>
    <property type="match status" value="1"/>
</dbReference>
<dbReference type="InterPro" id="IPR019749">
    <property type="entry name" value="Band_41_domain"/>
</dbReference>
<dbReference type="InterPro" id="IPR002404">
    <property type="entry name" value="IRS_PTB"/>
</dbReference>
<dbReference type="GO" id="GO:0005737">
    <property type="term" value="C:cytoplasm"/>
    <property type="evidence" value="ECO:0007669"/>
    <property type="project" value="TreeGrafter"/>
</dbReference>
<feature type="coiled-coil region" evidence="4">
    <location>
        <begin position="833"/>
        <end position="879"/>
    </location>
</feature>
<dbReference type="InterPro" id="IPR015224">
    <property type="entry name" value="Talin_cent"/>
</dbReference>
<evidence type="ECO:0000256" key="2">
    <source>
        <dbReference type="ARBA" id="ARBA00022490"/>
    </source>
</evidence>
<dbReference type="CDD" id="cd17173">
    <property type="entry name" value="FERM_F1_TLN1"/>
    <property type="match status" value="1"/>
</dbReference>
<dbReference type="FunFam" id="3.10.20.90:FF:000066">
    <property type="entry name" value="Talin 1"/>
    <property type="match status" value="1"/>
</dbReference>
<dbReference type="FunFam" id="1.20.1420.10:FF:000005">
    <property type="entry name" value="Talin 2"/>
    <property type="match status" value="1"/>
</dbReference>
<dbReference type="InterPro" id="IPR035964">
    <property type="entry name" value="I/LWEQ_dom_sf"/>
</dbReference>
<dbReference type="Pfam" id="PF21692">
    <property type="entry name" value="Talin_R4"/>
    <property type="match status" value="1"/>
</dbReference>
<gene>
    <name evidence="7" type="primary">TLN1</name>
</gene>
<dbReference type="InterPro" id="IPR054082">
    <property type="entry name" value="Talin_IBS2B"/>
</dbReference>
<feature type="domain" description="FERM" evidence="5">
    <location>
        <begin position="86"/>
        <end position="358"/>
    </location>
</feature>
<dbReference type="InterPro" id="IPR015009">
    <property type="entry name" value="Vinculin-bd_dom"/>
</dbReference>
<feature type="domain" description="I/LWEQ" evidence="6">
    <location>
        <begin position="2056"/>
        <end position="2297"/>
    </location>
</feature>
<dbReference type="InterPro" id="IPR036476">
    <property type="entry name" value="Talin_cent_sf"/>
</dbReference>
<evidence type="ECO:0000259" key="6">
    <source>
        <dbReference type="PROSITE" id="PS50945"/>
    </source>
</evidence>
<dbReference type="Pfam" id="PF01608">
    <property type="entry name" value="I_LWEQ"/>
    <property type="match status" value="1"/>
</dbReference>
<dbReference type="FunFam" id="1.20.120.230:FF:000004">
    <property type="entry name" value="Talin 2"/>
    <property type="match status" value="1"/>
</dbReference>
<dbReference type="Pfam" id="PF16511">
    <property type="entry name" value="FERM_f0"/>
    <property type="match status" value="1"/>
</dbReference>
<evidence type="ECO:0008006" key="9">
    <source>
        <dbReference type="Google" id="ProtNLM"/>
    </source>
</evidence>
<dbReference type="SUPFAM" id="SSF109885">
    <property type="entry name" value="I/LWEQ domain"/>
    <property type="match status" value="4"/>
</dbReference>
<dbReference type="FunFam" id="1.20.1420.10:FF:000006">
    <property type="entry name" value="Talin 2"/>
    <property type="match status" value="1"/>
</dbReference>
<keyword evidence="4" id="KW-0175">Coiled coil</keyword>
<dbReference type="FunFam" id="2.30.29.30:FF:000028">
    <property type="entry name" value="Talin 2"/>
    <property type="match status" value="1"/>
</dbReference>
<dbReference type="GO" id="GO:0098609">
    <property type="term" value="P:cell-cell adhesion"/>
    <property type="evidence" value="ECO:0007669"/>
    <property type="project" value="TreeGrafter"/>
</dbReference>
<dbReference type="GeneTree" id="ENSGT00940000157006"/>
<evidence type="ECO:0000313" key="8">
    <source>
        <dbReference type="Proteomes" id="UP001501920"/>
    </source>
</evidence>
<dbReference type="InterPro" id="IPR049108">
    <property type="entry name" value="Talin_R4"/>
</dbReference>
<dbReference type="InterPro" id="IPR011993">
    <property type="entry name" value="PH-like_dom_sf"/>
</dbReference>
<dbReference type="CDD" id="cd12150">
    <property type="entry name" value="talin-RS"/>
    <property type="match status" value="1"/>
</dbReference>
<dbReference type="InterPro" id="IPR019748">
    <property type="entry name" value="FERM_central"/>
</dbReference>
<dbReference type="Gene3D" id="1.20.1420.10">
    <property type="entry name" value="Talin, central domain"/>
    <property type="match status" value="7"/>
</dbReference>
<dbReference type="PROSITE" id="PS50945">
    <property type="entry name" value="I_LWEQ"/>
    <property type="match status" value="1"/>
</dbReference>
<reference evidence="7" key="2">
    <citation type="submission" date="2025-08" db="UniProtKB">
        <authorList>
            <consortium name="Ensembl"/>
        </authorList>
    </citation>
    <scope>IDENTIFICATION</scope>
</reference>
<dbReference type="PANTHER" id="PTHR19981">
    <property type="entry name" value="TALIN"/>
    <property type="match status" value="1"/>
</dbReference>
<dbReference type="SMART" id="SM00307">
    <property type="entry name" value="ILWEQ"/>
    <property type="match status" value="1"/>
</dbReference>
<dbReference type="Pfam" id="PF08913">
    <property type="entry name" value="VBS"/>
    <property type="match status" value="1"/>
</dbReference>
<dbReference type="Pfam" id="PF21896">
    <property type="entry name" value="Talin_IBS2B"/>
    <property type="match status" value="3"/>
</dbReference>
<dbReference type="Pfam" id="PF25177">
    <property type="entry name" value="Talin_VBS2"/>
    <property type="match status" value="1"/>
</dbReference>
<dbReference type="GO" id="GO:0005886">
    <property type="term" value="C:plasma membrane"/>
    <property type="evidence" value="ECO:0007669"/>
    <property type="project" value="TreeGrafter"/>
</dbReference>
<dbReference type="FunFam" id="1.20.1420.10:FF:000001">
    <property type="entry name" value="Talin 2"/>
    <property type="match status" value="1"/>
</dbReference>
<dbReference type="FunFam" id="1.20.120.230:FF:000009">
    <property type="entry name" value="Talin 2"/>
    <property type="match status" value="1"/>
</dbReference>
<feature type="coiled-coil region" evidence="4">
    <location>
        <begin position="2265"/>
        <end position="2292"/>
    </location>
</feature>
<protein>
    <recommendedName>
        <fullName evidence="9">Talin 1</fullName>
    </recommendedName>
</protein>
<dbReference type="SMART" id="SM00295">
    <property type="entry name" value="B41"/>
    <property type="match status" value="1"/>
</dbReference>
<dbReference type="FunFam" id="1.20.80.10:FF:000007">
    <property type="entry name" value="Talin 2"/>
    <property type="match status" value="1"/>
</dbReference>
<dbReference type="Pfam" id="PF21865">
    <property type="entry name" value="TLN1-like_RS"/>
    <property type="match status" value="3"/>
</dbReference>
<dbReference type="PROSITE" id="PS00661">
    <property type="entry name" value="FERM_2"/>
    <property type="match status" value="1"/>
</dbReference>
<dbReference type="Pfam" id="PF09141">
    <property type="entry name" value="Talin_middle"/>
    <property type="match status" value="1"/>
</dbReference>
<comment type="subcellular location">
    <subcellularLocation>
        <location evidence="1">Cytoplasm</location>
        <location evidence="1">Cytoskeleton</location>
    </subcellularLocation>
</comment>
<evidence type="ECO:0000256" key="3">
    <source>
        <dbReference type="ARBA" id="ARBA00023212"/>
    </source>
</evidence>
<dbReference type="GO" id="GO:0030036">
    <property type="term" value="P:actin cytoskeleton organization"/>
    <property type="evidence" value="ECO:0007669"/>
    <property type="project" value="TreeGrafter"/>
</dbReference>
<dbReference type="GO" id="GO:0005856">
    <property type="term" value="C:cytoskeleton"/>
    <property type="evidence" value="ECO:0007669"/>
    <property type="project" value="UniProtKB-SubCell"/>
</dbReference>
<organism evidence="7 8">
    <name type="scientific">Pygocentrus nattereri</name>
    <name type="common">Red-bellied piranha</name>
    <dbReference type="NCBI Taxonomy" id="42514"/>
    <lineage>
        <taxon>Eukaryota</taxon>
        <taxon>Metazoa</taxon>
        <taxon>Chordata</taxon>
        <taxon>Craniata</taxon>
        <taxon>Vertebrata</taxon>
        <taxon>Euteleostomi</taxon>
        <taxon>Actinopterygii</taxon>
        <taxon>Neopterygii</taxon>
        <taxon>Teleostei</taxon>
        <taxon>Ostariophysi</taxon>
        <taxon>Characiformes</taxon>
        <taxon>Characoidei</taxon>
        <taxon>Pygocentrus</taxon>
    </lineage>
</organism>
<dbReference type="FunFam" id="1.20.120.230:FF:000002">
    <property type="entry name" value="Talin 2"/>
    <property type="match status" value="1"/>
</dbReference>
<dbReference type="InterPro" id="IPR000299">
    <property type="entry name" value="FERM_domain"/>
</dbReference>
<dbReference type="InterPro" id="IPR036723">
    <property type="entry name" value="Alpha-catenin/vinculin-like_sf"/>
</dbReference>
<sequence length="2308" mass="245660">MVALSLKIGVGNVVKTMQFEPSTMVYDACRIIRERVPEAQLGQPNDYGLFLSDEDPKKGIWLEAGKALDYYMLRNGDTLEYKKKQRPLKIRMLDGTVKTVMVDDSKIVSDLLMTICARIGITNYDEYSLVRDVGEEKKEETTGTLKRDKTLLRDDKKMEKLKQKLHTDDERMPHYHTLFLTSLIHPCILACEFAGYQCQIQFGDHNESKHKPGFLDLKEFLPKEYVKNKGEKKIFQAHKNCQNMTEIEAKVSYVKLARSLKTYGVSFFLVKEKMKGKNKLVPRLLGITKESVMRVDEKTKEVMQEWSLTNIKRWAASPKSFTLDFGDYQDGYYSVQTTEGEQIAQLIAGYIDIILKKKKSKDHFGLEGDEESTMLEDSVSPKKSTVVQQQFNKVGKVETGSVAMPVIMRSGAGGPGNFQMGSMPQAKQQITSGQMHTGHMPPLTSAQQALTGTINSSMQAVQAAQASLDEFDDLPPLGTDAAAQAWRKNKMDESKHEIHSQVDAITAGTASMVNLTAGDPAETDYTAVGCAVTTISSNLTEMSKGVKLLAALMEDEGGNGQQLLGAARNLACAVSDMLKTAQPASTEPRQNLLQAAGNVGQASGELLQQIGESDADQQFQDMLMKLAKAVANAAAALVLKAKNVAQKTDDSAQQNRVIAAATQCALSTSQLVACTRVVAPTISSPGAAANPDSEEQQQKLREAAEGLRMATNAAAQNAIKKRLVNKLENAAKQAAAAATQTIAAAQHAASSNKNPAAQQQLVQSCKVVADQIPQLVQGVRGSQAQPDSPSAQLALIGASQNFLQPGAKMVTAAKATVPTISDQASAMQLSQCAKNLASALAELRTAAQKAQEACGPLEIDNALTVVRGLERDIQEAKAAAAEGTLRPLPGETLEKCSQDLGSNTKAVSSAIAQLLSEATQGNENYTGKAARDVAQALRSLASAARAVAATTEDTQARNAMLDCAGDVMDKSANLIEETKRAIAKPGDPDSQQRLAQVAKAVSQALNRSVNCLPGQRDVDNAIRTVGEASKKLLSDQFPASGKSFQEAQTSLNQAAAGLNQSANELVQASRGTTQDLAKASGKFGQDFSHFLEAGVDMAGQSQSKEDQTQVVTNLKTISMSSSKLLLAAKVLSTDPNSPNLKNQLAAAARAVTDSINQLITMCTQQAPGQKECDNALRELETVRGMLENPTEAVNDLGYFDCIDSVMENSKILGEAMAGISHNAKNSNLPEFGDAVSSASKALCGLTEAAAQGAFLVGVSDPNSHAGQKGLVDPAQFAKAKQSIQMACQNLVDPACTQSQVLSAATIVAKHTSALCNACRLASSKTSNPVAKRQFVQSAKEVANSTANLVKSIKALDGAFNQENRQKCKAATGPLIEAVDNLTAFASNPEFASVPAQISPEGLAAMEPIVAAAKTMLESSTGMIQTARSLAVNPKDPPKWSVLAGHSRTVSDSIKKLITNMREKAPGQRECDEAIEVLNNCIREVDQASLAAISQQLTPRDDISHEALHEQMAGSVQEISNLIDPVAIAARSDASQLGHKVSQMASYFEPLIMAAIGTASKILNSQQQMNVLDQTKTLAESALQILYTAKEAGGNPKAAHTQEALEEAVQMMKEAVDDLAGTLAEAASAAGAVGGMVNSISQAINRMEDPAVEPEGSFVDYQTTMVKTAKAIAVTVQEMVTKSNTNPDELGGLAGQLTTEFGDLASEAKCAAITAENDEIGSHIKKQVTELGYSCTGLVTKAGALQCSPNDSITKKELIDSARKVSEKVSHVLAALQAGNRGTQACITAASAVAGIIADLDTTIMFATAGTLNRENAETFADHRENILKTAKVLVEDTKLLVSGAGASQEKLAQAAQSSVSTITKLADVVKLGAASLGSEDPETQVVLINAVKDVAKALGDLIRATKAAAGKPHDDPAMLQLKNSAKVMVTNVTSLLKTVKAVEDEATKGTRALEATIEHIKQELAVFSSPDPPPKTATPEEFIRMTKGITLATAKAVAAGNSCRQEDVIATANLSRRAIADMLHSCKQAAYHPEVSNEVRTRALRFGTECANGYLGLLEHVLVIIQKPTHDLKQQLASFSKRVAGSVTELIQAAEAMKGTEWVDPEDPTVIAENELLGAAAAIEAAAKKLEQLKPRAKPKVGAIPANAVDDGQWSQGLISAARMVAAATNNLCEAANSAVQGHASEEKLISSAKQVAASTAQLLVACKVKADQDSQTMKRLQAAGNAVKKASDNLVKAAQKAAFEAQDDQAVMVKSRMVGGIAQIIAAQEEMLRKERELEEARRKLAQIRQQQYKFLPSELREDGQEQ</sequence>
<dbReference type="InterPro" id="IPR054060">
    <property type="entry name" value="TLN1-like_RS"/>
</dbReference>
<dbReference type="InterPro" id="IPR002558">
    <property type="entry name" value="ILWEQ_dom"/>
</dbReference>
<reference evidence="7 8" key="1">
    <citation type="submission" date="2020-10" db="EMBL/GenBank/DDBJ databases">
        <title>Pygocentrus nattereri (red-bellied piranha) genome, fPygNat1, primary haplotype.</title>
        <authorList>
            <person name="Myers G."/>
            <person name="Meyer A."/>
            <person name="Karagic N."/>
            <person name="Pippel M."/>
            <person name="Winkler S."/>
            <person name="Tracey A."/>
            <person name="Wood J."/>
            <person name="Formenti G."/>
            <person name="Howe K."/>
            <person name="Fedrigo O."/>
            <person name="Jarvis E.D."/>
        </authorList>
    </citation>
    <scope>NUCLEOTIDE SEQUENCE [LARGE SCALE GENOMIC DNA]</scope>
</reference>
<dbReference type="Gene3D" id="2.30.29.30">
    <property type="entry name" value="Pleckstrin-homology domain (PH domain)/Phosphotyrosine-binding domain (PTB)"/>
    <property type="match status" value="1"/>
</dbReference>
<evidence type="ECO:0000259" key="5">
    <source>
        <dbReference type="PROSITE" id="PS50057"/>
    </source>
</evidence>
<dbReference type="GO" id="GO:0005178">
    <property type="term" value="F:integrin binding"/>
    <property type="evidence" value="ECO:0007669"/>
    <property type="project" value="TreeGrafter"/>
</dbReference>
<dbReference type="Pfam" id="PF02174">
    <property type="entry name" value="IRS"/>
    <property type="match status" value="1"/>
</dbReference>
<dbReference type="CDD" id="cd14473">
    <property type="entry name" value="FERM_B-lobe"/>
    <property type="match status" value="1"/>
</dbReference>
<dbReference type="InterPro" id="IPR019747">
    <property type="entry name" value="FERM_CS"/>
</dbReference>
<dbReference type="FunFam" id="1.20.1420.10:FF:000007">
    <property type="entry name" value="Talin 2"/>
    <property type="match status" value="1"/>
</dbReference>
<proteinExistence type="predicted"/>
<dbReference type="InterPro" id="IPR014352">
    <property type="entry name" value="FERM/acyl-CoA-bd_prot_sf"/>
</dbReference>
<dbReference type="InterPro" id="IPR057346">
    <property type="entry name" value="Talin1/2_VBS2"/>
</dbReference>
<evidence type="ECO:0000256" key="1">
    <source>
        <dbReference type="ARBA" id="ARBA00004245"/>
    </source>
</evidence>
<dbReference type="Gene3D" id="1.20.1410.10">
    <property type="entry name" value="I/LWEQ domain"/>
    <property type="match status" value="2"/>
</dbReference>
<dbReference type="CDD" id="cd10569">
    <property type="entry name" value="FERM_C_Talin"/>
    <property type="match status" value="1"/>
</dbReference>
<dbReference type="GO" id="GO:0001726">
    <property type="term" value="C:ruffle"/>
    <property type="evidence" value="ECO:0007669"/>
    <property type="project" value="InterPro"/>
</dbReference>
<dbReference type="Gene3D" id="1.20.120.230">
    <property type="entry name" value="Alpha-catenin/vinculin-like"/>
    <property type="match status" value="4"/>
</dbReference>
<dbReference type="FunFam" id="1.20.1420.10:FF:000002">
    <property type="entry name" value="Talin 2"/>
    <property type="match status" value="1"/>
</dbReference>
<evidence type="ECO:0000256" key="4">
    <source>
        <dbReference type="SAM" id="Coils"/>
    </source>
</evidence>
<dbReference type="FunFam" id="3.10.20.90:FF:000028">
    <property type="entry name" value="Talin 2"/>
    <property type="match status" value="1"/>
</dbReference>
<dbReference type="InterPro" id="IPR035963">
    <property type="entry name" value="FERM_2"/>
</dbReference>
<dbReference type="Gene3D" id="1.20.80.10">
    <property type="match status" value="1"/>
</dbReference>
<accession>A0AAR2ILW4</accession>
<dbReference type="Ensembl" id="ENSPNAT00000070865.1">
    <property type="protein sequence ID" value="ENSPNAP00000040700.1"/>
    <property type="gene ID" value="ENSPNAG00000021273.2"/>
</dbReference>
<dbReference type="Gene3D" id="3.10.20.90">
    <property type="entry name" value="Phosphatidylinositol 3-kinase Catalytic Subunit, Chain A, domain 1"/>
    <property type="match status" value="2"/>
</dbReference>
<dbReference type="GO" id="GO:0005925">
    <property type="term" value="C:focal adhesion"/>
    <property type="evidence" value="ECO:0007669"/>
    <property type="project" value="InterPro"/>
</dbReference>
<dbReference type="SMART" id="SM01244">
    <property type="entry name" value="IRS"/>
    <property type="match status" value="1"/>
</dbReference>
<name>A0AAR2ILW4_PYGNA</name>
<dbReference type="SUPFAM" id="SSF47031">
    <property type="entry name" value="Second domain of FERM"/>
    <property type="match status" value="1"/>
</dbReference>
<keyword evidence="2" id="KW-0963">Cytoplasm</keyword>
<dbReference type="InterPro" id="IPR037438">
    <property type="entry name" value="Talin1/2-RS"/>
</dbReference>
<evidence type="ECO:0000313" key="7">
    <source>
        <dbReference type="Ensembl" id="ENSPNAP00000040700.1"/>
    </source>
</evidence>
<dbReference type="PROSITE" id="PS50057">
    <property type="entry name" value="FERM_3"/>
    <property type="match status" value="1"/>
</dbReference>
<dbReference type="SUPFAM" id="SSF47220">
    <property type="entry name" value="alpha-catenin/vinculin-like"/>
    <property type="match status" value="5"/>
</dbReference>
<dbReference type="SUPFAM" id="SSF109880">
    <property type="entry name" value="A middle domain of Talin 1"/>
    <property type="match status" value="1"/>
</dbReference>
<dbReference type="CDD" id="cd17171">
    <property type="entry name" value="FERM_F0_TLN1"/>
    <property type="match status" value="1"/>
</dbReference>
<keyword evidence="3" id="KW-0206">Cytoskeleton</keyword>
<keyword evidence="8" id="KW-1185">Reference proteome</keyword>
<dbReference type="Proteomes" id="UP001501920">
    <property type="component" value="Chromosome 18"/>
</dbReference>
<dbReference type="InterPro" id="IPR032425">
    <property type="entry name" value="FERM_f0"/>
</dbReference>
<dbReference type="SUPFAM" id="SSF50729">
    <property type="entry name" value="PH domain-like"/>
    <property type="match status" value="1"/>
</dbReference>
<dbReference type="GO" id="GO:0005200">
    <property type="term" value="F:structural constituent of cytoskeleton"/>
    <property type="evidence" value="ECO:0007669"/>
    <property type="project" value="InterPro"/>
</dbReference>
<dbReference type="GO" id="GO:0051015">
    <property type="term" value="F:actin filament binding"/>
    <property type="evidence" value="ECO:0007669"/>
    <property type="project" value="InterPro"/>
</dbReference>
<reference evidence="7" key="3">
    <citation type="submission" date="2025-09" db="UniProtKB">
        <authorList>
            <consortium name="Ensembl"/>
        </authorList>
    </citation>
    <scope>IDENTIFICATION</scope>
</reference>